<keyword evidence="10" id="KW-1185">Reference proteome</keyword>
<feature type="domain" description="Dickkopf N-terminal cysteine-rich" evidence="8">
    <location>
        <begin position="307"/>
        <end position="359"/>
    </location>
</feature>
<evidence type="ECO:0000313" key="9">
    <source>
        <dbReference type="EMBL" id="CUS32293.1"/>
    </source>
</evidence>
<dbReference type="GO" id="GO:0090090">
    <property type="term" value="P:negative regulation of canonical Wnt signaling pathway"/>
    <property type="evidence" value="ECO:0007669"/>
    <property type="project" value="TreeGrafter"/>
</dbReference>
<dbReference type="SUPFAM" id="SSF55486">
    <property type="entry name" value="Metalloproteases ('zincins'), catalytic domain"/>
    <property type="match status" value="1"/>
</dbReference>
<dbReference type="GO" id="GO:0005615">
    <property type="term" value="C:extracellular space"/>
    <property type="evidence" value="ECO:0007669"/>
    <property type="project" value="TreeGrafter"/>
</dbReference>
<gene>
    <name evidence="9" type="ORF">COMA1_10553</name>
</gene>
<comment type="subcellular location">
    <subcellularLocation>
        <location evidence="1">Secreted</location>
    </subcellularLocation>
</comment>
<dbReference type="EMBL" id="CZQA01000001">
    <property type="protein sequence ID" value="CUS32293.1"/>
    <property type="molecule type" value="Genomic_DNA"/>
</dbReference>
<reference evidence="9 10" key="1">
    <citation type="submission" date="2015-10" db="EMBL/GenBank/DDBJ databases">
        <authorList>
            <person name="Gilbert D.G."/>
        </authorList>
    </citation>
    <scope>NUCLEOTIDE SEQUENCE [LARGE SCALE GENOMIC DNA]</scope>
    <source>
        <strain evidence="9">COMA1</strain>
    </source>
</reference>
<dbReference type="STRING" id="1742972.COMA1_10553"/>
<keyword evidence="5 7" id="KW-0732">Signal</keyword>
<dbReference type="Pfam" id="PF04706">
    <property type="entry name" value="Dickkopf_N"/>
    <property type="match status" value="2"/>
</dbReference>
<evidence type="ECO:0000313" key="10">
    <source>
        <dbReference type="Proteomes" id="UP000199032"/>
    </source>
</evidence>
<evidence type="ECO:0000256" key="1">
    <source>
        <dbReference type="ARBA" id="ARBA00004613"/>
    </source>
</evidence>
<dbReference type="Gene3D" id="3.40.390.10">
    <property type="entry name" value="Collagenase (Catalytic Domain)"/>
    <property type="match status" value="1"/>
</dbReference>
<evidence type="ECO:0000256" key="2">
    <source>
        <dbReference type="ARBA" id="ARBA00022473"/>
    </source>
</evidence>
<dbReference type="PANTHER" id="PTHR12113:SF6">
    <property type="entry name" value="DICKKOPF N-TERMINAL CYSTEINE-RICH DOMAIN-CONTAINING PROTEIN"/>
    <property type="match status" value="1"/>
</dbReference>
<organism evidence="9 10">
    <name type="scientific">Candidatus Nitrospira nitrosa</name>
    <dbReference type="NCBI Taxonomy" id="1742972"/>
    <lineage>
        <taxon>Bacteria</taxon>
        <taxon>Pseudomonadati</taxon>
        <taxon>Nitrospirota</taxon>
        <taxon>Nitrospiria</taxon>
        <taxon>Nitrospirales</taxon>
        <taxon>Nitrospiraceae</taxon>
        <taxon>Nitrospira</taxon>
    </lineage>
</organism>
<dbReference type="GO" id="GO:0039706">
    <property type="term" value="F:co-receptor binding"/>
    <property type="evidence" value="ECO:0007669"/>
    <property type="project" value="TreeGrafter"/>
</dbReference>
<dbReference type="AlphaFoldDB" id="A0A0S4L494"/>
<evidence type="ECO:0000256" key="7">
    <source>
        <dbReference type="SAM" id="SignalP"/>
    </source>
</evidence>
<sequence length="508" mass="55768">MTRIGYKASCDGKELAMKIISIVLLLALTSGFASAADNFDEFRLNLHFVNGTKDTSNEDLEVRRIRSWIEEAERQYATKPRLTITYTIERKTTVAGRNLSSLAFNGMAEFNKFMDEHFDNQARTETEGHLTLLVGNTLCWNDLLGKQKCWGGWANFPHDVNPFNRKKGIWLSEGSDKYLLTHELGHFFSLKHTFEPYIGFNKQCNKDFANKNVFNPDLGHCNSCNGRIAVRDRSNGNQYYACEGGVSNIMDYCSSLISDETGEFTVTGTETLNTCQQERAANQRQQFMTKDGKVDYVKLAGLRGEGQCEADTDCEDGEFCTAGILNLSRNVCKPKLDRGTLCTTKRQCASDRCSWGVCADPDECRADADCGSGNYCGDPISGKRTCKDKLSDGSVCTKDQQCQAGRCKTGFCSASASASMGESCRFDDECREGKCTAPVGGLTKGTCVCKKDSDCGSGKWCDGGVDAKANVCRAKLDKGEKCGALGTFGNDHKCKSGECSGAPKYECK</sequence>
<feature type="domain" description="Dickkopf N-terminal cysteine-rich" evidence="8">
    <location>
        <begin position="363"/>
        <end position="412"/>
    </location>
</feature>
<protein>
    <recommendedName>
        <fullName evidence="8">Dickkopf N-terminal cysteine-rich domain-containing protein</fullName>
    </recommendedName>
</protein>
<evidence type="ECO:0000259" key="8">
    <source>
        <dbReference type="Pfam" id="PF04706"/>
    </source>
</evidence>
<evidence type="ECO:0000256" key="4">
    <source>
        <dbReference type="ARBA" id="ARBA00022687"/>
    </source>
</evidence>
<dbReference type="InterPro" id="IPR024079">
    <property type="entry name" value="MetalloPept_cat_dom_sf"/>
</dbReference>
<dbReference type="GO" id="GO:0016055">
    <property type="term" value="P:Wnt signaling pathway"/>
    <property type="evidence" value="ECO:0007669"/>
    <property type="project" value="UniProtKB-KW"/>
</dbReference>
<keyword evidence="3" id="KW-0964">Secreted</keyword>
<dbReference type="GO" id="GO:0048019">
    <property type="term" value="F:receptor antagonist activity"/>
    <property type="evidence" value="ECO:0007669"/>
    <property type="project" value="TreeGrafter"/>
</dbReference>
<feature type="signal peptide" evidence="7">
    <location>
        <begin position="1"/>
        <end position="35"/>
    </location>
</feature>
<keyword evidence="4" id="KW-0879">Wnt signaling pathway</keyword>
<evidence type="ECO:0000256" key="3">
    <source>
        <dbReference type="ARBA" id="ARBA00022525"/>
    </source>
</evidence>
<keyword evidence="2" id="KW-0217">Developmental protein</keyword>
<proteinExistence type="predicted"/>
<dbReference type="InterPro" id="IPR039863">
    <property type="entry name" value="DKK1-4"/>
</dbReference>
<name>A0A0S4L494_9BACT</name>
<dbReference type="PANTHER" id="PTHR12113">
    <property type="entry name" value="DICKKOPF3-LIKE 3"/>
    <property type="match status" value="1"/>
</dbReference>
<dbReference type="GO" id="GO:0008237">
    <property type="term" value="F:metallopeptidase activity"/>
    <property type="evidence" value="ECO:0007669"/>
    <property type="project" value="InterPro"/>
</dbReference>
<feature type="chain" id="PRO_5006623708" description="Dickkopf N-terminal cysteine-rich domain-containing protein" evidence="7">
    <location>
        <begin position="36"/>
        <end position="508"/>
    </location>
</feature>
<evidence type="ECO:0000256" key="5">
    <source>
        <dbReference type="ARBA" id="ARBA00022729"/>
    </source>
</evidence>
<dbReference type="Proteomes" id="UP000199032">
    <property type="component" value="Unassembled WGS sequence"/>
</dbReference>
<keyword evidence="6" id="KW-1015">Disulfide bond</keyword>
<dbReference type="InterPro" id="IPR006796">
    <property type="entry name" value="Dickkopf_N"/>
</dbReference>
<evidence type="ECO:0000256" key="6">
    <source>
        <dbReference type="ARBA" id="ARBA00023157"/>
    </source>
</evidence>
<accession>A0A0S4L494</accession>